<dbReference type="InterPro" id="IPR055270">
    <property type="entry name" value="Glyco_tran_10_C"/>
</dbReference>
<dbReference type="OrthoDB" id="9791032at2"/>
<evidence type="ECO:0000256" key="1">
    <source>
        <dbReference type="ARBA" id="ARBA00008919"/>
    </source>
</evidence>
<evidence type="ECO:0000259" key="4">
    <source>
        <dbReference type="Pfam" id="PF00852"/>
    </source>
</evidence>
<dbReference type="PANTHER" id="PTHR11929">
    <property type="entry name" value="ALPHA- 1,3 -FUCOSYLTRANSFERASE"/>
    <property type="match status" value="1"/>
</dbReference>
<evidence type="ECO:0000256" key="3">
    <source>
        <dbReference type="ARBA" id="ARBA00022679"/>
    </source>
</evidence>
<dbReference type="InterPro" id="IPR038577">
    <property type="entry name" value="GT10-like_C_sf"/>
</dbReference>
<dbReference type="SUPFAM" id="SSF53756">
    <property type="entry name" value="UDP-Glycosyltransferase/glycogen phosphorylase"/>
    <property type="match status" value="1"/>
</dbReference>
<dbReference type="InterPro" id="IPR001503">
    <property type="entry name" value="Glyco_trans_10"/>
</dbReference>
<evidence type="ECO:0000256" key="2">
    <source>
        <dbReference type="ARBA" id="ARBA00022676"/>
    </source>
</evidence>
<keyword evidence="3 7" id="KW-0808">Transferase</keyword>
<reference evidence="7" key="2">
    <citation type="submission" date="2016-11" db="EMBL/GenBank/DDBJ databases">
        <authorList>
            <person name="Jaros S."/>
            <person name="Januszkiewicz K."/>
            <person name="Wedrychowicz H."/>
        </authorList>
    </citation>
    <scope>NUCLEOTIDE SEQUENCE [LARGE SCALE GENOMIC DNA]</scope>
    <source>
        <strain evidence="7">DSM 19859</strain>
    </source>
</reference>
<evidence type="ECO:0000313" key="8">
    <source>
        <dbReference type="Proteomes" id="UP000184240"/>
    </source>
</evidence>
<comment type="similarity">
    <text evidence="1">Belongs to the glycosyltransferase 10 family.</text>
</comment>
<dbReference type="EMBL" id="FQXT01000004">
    <property type="protein sequence ID" value="SHI17784.1"/>
    <property type="molecule type" value="Genomic_DNA"/>
</dbReference>
<sequence length="320" mass="38106">MKSPISIYFVDFWPGFQPDDNFLYKALKQKHSIILNEEKPDILFFSVFGKKHLKYLRSCRVFFSGENRPLNEESFDYSISWHLKTKNNHYHLPMFKVHIAERDYLRKRIYTSLDKSSLRDIWRSKTKFCCMVVSNPKCIVRNNFYKELSQFENIDSGGRLYNNIGGEVRDKETFIKDYKFVISFENSDASGYTTEKIIEPLMDYSFPVYWGNRLITSEINENKILHYDEKRNSISDIYAMMKKIEGDEDFALELLAEKPFLKNPDIFAIESDFILFLDKIVENHHKKKNLLKVIEPHFKFLAHHIQKHAGKGFKKFSRLR</sequence>
<protein>
    <submittedName>
        <fullName evidence="6">Glycosyl transferase family 10 (Putative fucosyltransferase)</fullName>
    </submittedName>
    <submittedName>
        <fullName evidence="7">Glycosyltransferase family 10 (Fucosyltransferase) C-term</fullName>
    </submittedName>
</protein>
<dbReference type="AlphaFoldDB" id="A0A1M5Z0W4"/>
<dbReference type="STRING" id="573501.SAMN04487999_2577"/>
<feature type="domain" description="Fucosyltransferase C-terminal" evidence="4">
    <location>
        <begin position="122"/>
        <end position="248"/>
    </location>
</feature>
<dbReference type="GO" id="GO:0008417">
    <property type="term" value="F:fucosyltransferase activity"/>
    <property type="evidence" value="ECO:0007669"/>
    <property type="project" value="InterPro"/>
</dbReference>
<name>A0A1M5Z0W4_9FLAO</name>
<dbReference type="Proteomes" id="UP000184240">
    <property type="component" value="Unassembled WGS sequence"/>
</dbReference>
<reference evidence="6 9" key="3">
    <citation type="submission" date="2018-07" db="EMBL/GenBank/DDBJ databases">
        <title>Leeuwenhoekiella genomics.</title>
        <authorList>
            <person name="Tahon G."/>
            <person name="Willems A."/>
        </authorList>
    </citation>
    <scope>NUCLEOTIDE SEQUENCE [LARGE SCALE GENOMIC DNA]</scope>
    <source>
        <strain evidence="6 9">LMG 24856</strain>
    </source>
</reference>
<dbReference type="Pfam" id="PF18025">
    <property type="entry name" value="FucT_N"/>
    <property type="match status" value="1"/>
</dbReference>
<evidence type="ECO:0000313" key="6">
    <source>
        <dbReference type="EMBL" id="RXG29752.1"/>
    </source>
</evidence>
<dbReference type="RefSeq" id="WP_072983631.1">
    <property type="nucleotide sequence ID" value="NZ_FQXT01000004.1"/>
</dbReference>
<dbReference type="PANTHER" id="PTHR11929:SF194">
    <property type="entry name" value="ALPHA-(1,3)-FUCOSYLTRANSFERASE 10"/>
    <property type="match status" value="1"/>
</dbReference>
<reference evidence="8" key="1">
    <citation type="submission" date="2016-11" db="EMBL/GenBank/DDBJ databases">
        <authorList>
            <person name="Varghese N."/>
            <person name="Submissions S."/>
        </authorList>
    </citation>
    <scope>NUCLEOTIDE SEQUENCE [LARGE SCALE GENOMIC DNA]</scope>
    <source>
        <strain evidence="8">DSM 19859</strain>
    </source>
</reference>
<dbReference type="GO" id="GO:0016020">
    <property type="term" value="C:membrane"/>
    <property type="evidence" value="ECO:0007669"/>
    <property type="project" value="InterPro"/>
</dbReference>
<evidence type="ECO:0000259" key="5">
    <source>
        <dbReference type="Pfam" id="PF18025"/>
    </source>
</evidence>
<evidence type="ECO:0000313" key="9">
    <source>
        <dbReference type="Proteomes" id="UP000290037"/>
    </source>
</evidence>
<organism evidence="7 8">
    <name type="scientific">Leeuwenhoekiella palythoae</name>
    <dbReference type="NCBI Taxonomy" id="573501"/>
    <lineage>
        <taxon>Bacteria</taxon>
        <taxon>Pseudomonadati</taxon>
        <taxon>Bacteroidota</taxon>
        <taxon>Flavobacteriia</taxon>
        <taxon>Flavobacteriales</taxon>
        <taxon>Flavobacteriaceae</taxon>
        <taxon>Leeuwenhoekiella</taxon>
    </lineage>
</organism>
<proteinExistence type="inferred from homology"/>
<dbReference type="InterPro" id="IPR041058">
    <property type="entry name" value="FucT_N"/>
</dbReference>
<dbReference type="EMBL" id="QOVN01000003">
    <property type="protein sequence ID" value="RXG29752.1"/>
    <property type="molecule type" value="Genomic_DNA"/>
</dbReference>
<gene>
    <name evidence="6" type="ORF">DSM01_1854</name>
    <name evidence="7" type="ORF">SAMN04487999_2577</name>
</gene>
<feature type="domain" description="Alpha-(1,3)-fucosyltransferase FucT N-terminal" evidence="5">
    <location>
        <begin position="7"/>
        <end position="97"/>
    </location>
</feature>
<keyword evidence="2 7" id="KW-0328">Glycosyltransferase</keyword>
<evidence type="ECO:0000313" key="7">
    <source>
        <dbReference type="EMBL" id="SHI17784.1"/>
    </source>
</evidence>
<dbReference type="Proteomes" id="UP000290037">
    <property type="component" value="Unassembled WGS sequence"/>
</dbReference>
<keyword evidence="9" id="KW-1185">Reference proteome</keyword>
<dbReference type="Pfam" id="PF00852">
    <property type="entry name" value="Glyco_transf_10"/>
    <property type="match status" value="1"/>
</dbReference>
<accession>A0A1M5Z0W4</accession>
<dbReference type="Gene3D" id="3.40.50.11660">
    <property type="entry name" value="Glycosyl transferase family 10, C-terminal domain"/>
    <property type="match status" value="1"/>
</dbReference>